<dbReference type="AlphaFoldDB" id="A0A8C6XY44"/>
<keyword evidence="2" id="KW-0472">Membrane</keyword>
<protein>
    <submittedName>
        <fullName evidence="3">Uncharacterized protein</fullName>
    </submittedName>
</protein>
<evidence type="ECO:0000313" key="3">
    <source>
        <dbReference type="Ensembl" id="ENSNNAP00000021178.1"/>
    </source>
</evidence>
<keyword evidence="2" id="KW-1133">Transmembrane helix</keyword>
<dbReference type="OrthoDB" id="10268519at2759"/>
<sequence length="88" mass="9886">MGRPDSLNNCGKNGHKMGQNSLNVLPSNKSLGLNCDHNSPSTPFYFLTFTRVYHVNPFRALDLFFPLTRFALSFFLCLGLIHTGYCPC</sequence>
<evidence type="ECO:0000313" key="4">
    <source>
        <dbReference type="Proteomes" id="UP000694559"/>
    </source>
</evidence>
<reference evidence="3" key="1">
    <citation type="submission" date="2025-08" db="UniProtKB">
        <authorList>
            <consortium name="Ensembl"/>
        </authorList>
    </citation>
    <scope>IDENTIFICATION</scope>
</reference>
<feature type="compositionally biased region" description="Polar residues" evidence="1">
    <location>
        <begin position="1"/>
        <end position="11"/>
    </location>
</feature>
<dbReference type="GeneTree" id="ENSGT01050000247512"/>
<organism evidence="3 4">
    <name type="scientific">Naja naja</name>
    <name type="common">Indian cobra</name>
    <dbReference type="NCBI Taxonomy" id="35670"/>
    <lineage>
        <taxon>Eukaryota</taxon>
        <taxon>Metazoa</taxon>
        <taxon>Chordata</taxon>
        <taxon>Craniata</taxon>
        <taxon>Vertebrata</taxon>
        <taxon>Euteleostomi</taxon>
        <taxon>Lepidosauria</taxon>
        <taxon>Squamata</taxon>
        <taxon>Bifurcata</taxon>
        <taxon>Unidentata</taxon>
        <taxon>Episquamata</taxon>
        <taxon>Toxicofera</taxon>
        <taxon>Serpentes</taxon>
        <taxon>Colubroidea</taxon>
        <taxon>Elapidae</taxon>
        <taxon>Elapinae</taxon>
        <taxon>Naja</taxon>
    </lineage>
</organism>
<evidence type="ECO:0000256" key="2">
    <source>
        <dbReference type="SAM" id="Phobius"/>
    </source>
</evidence>
<dbReference type="Ensembl" id="ENSNNAT00000022205.1">
    <property type="protein sequence ID" value="ENSNNAP00000021178.1"/>
    <property type="gene ID" value="ENSNNAG00000014029.1"/>
</dbReference>
<accession>A0A8C6XY44</accession>
<name>A0A8C6XY44_NAJNA</name>
<keyword evidence="4" id="KW-1185">Reference proteome</keyword>
<evidence type="ECO:0000256" key="1">
    <source>
        <dbReference type="SAM" id="MobiDB-lite"/>
    </source>
</evidence>
<feature type="region of interest" description="Disordered" evidence="1">
    <location>
        <begin position="1"/>
        <end position="22"/>
    </location>
</feature>
<proteinExistence type="predicted"/>
<keyword evidence="2" id="KW-0812">Transmembrane</keyword>
<feature type="transmembrane region" description="Helical" evidence="2">
    <location>
        <begin position="63"/>
        <end position="85"/>
    </location>
</feature>
<reference evidence="3" key="2">
    <citation type="submission" date="2025-09" db="UniProtKB">
        <authorList>
            <consortium name="Ensembl"/>
        </authorList>
    </citation>
    <scope>IDENTIFICATION</scope>
</reference>
<dbReference type="Proteomes" id="UP000694559">
    <property type="component" value="Unplaced"/>
</dbReference>